<keyword evidence="2" id="KW-1185">Reference proteome</keyword>
<dbReference type="Gene3D" id="3.30.420.40">
    <property type="match status" value="2"/>
</dbReference>
<proteinExistence type="predicted"/>
<reference evidence="1 2" key="1">
    <citation type="submission" date="2021-04" db="EMBL/GenBank/DDBJ databases">
        <authorList>
            <person name="Bliznina A."/>
        </authorList>
    </citation>
    <scope>NUCLEOTIDE SEQUENCE [LARGE SCALE GENOMIC DNA]</scope>
</reference>
<evidence type="ECO:0000313" key="1">
    <source>
        <dbReference type="EMBL" id="CAG5111987.1"/>
    </source>
</evidence>
<dbReference type="EMBL" id="OU015567">
    <property type="protein sequence ID" value="CAG5111987.1"/>
    <property type="molecule type" value="Genomic_DNA"/>
</dbReference>
<accession>A0ABN7T4N6</accession>
<evidence type="ECO:0000313" key="2">
    <source>
        <dbReference type="Proteomes" id="UP001158576"/>
    </source>
</evidence>
<organism evidence="1 2">
    <name type="scientific">Oikopleura dioica</name>
    <name type="common">Tunicate</name>
    <dbReference type="NCBI Taxonomy" id="34765"/>
    <lineage>
        <taxon>Eukaryota</taxon>
        <taxon>Metazoa</taxon>
        <taxon>Chordata</taxon>
        <taxon>Tunicata</taxon>
        <taxon>Appendicularia</taxon>
        <taxon>Copelata</taxon>
        <taxon>Oikopleuridae</taxon>
        <taxon>Oikopleura</taxon>
    </lineage>
</organism>
<protein>
    <submittedName>
        <fullName evidence="1">Oidioi.mRNA.OKI2018_I69.chr2.g6252.t1.cds</fullName>
    </submittedName>
</protein>
<dbReference type="SUPFAM" id="SSF53067">
    <property type="entry name" value="Actin-like ATPase domain"/>
    <property type="match status" value="1"/>
</dbReference>
<dbReference type="InterPro" id="IPR043129">
    <property type="entry name" value="ATPase_NBD"/>
</dbReference>
<name>A0ABN7T4N6_OIKDI</name>
<dbReference type="PANTHER" id="PTHR30605:SF0">
    <property type="entry name" value="ANHYDRO-N-ACETYLMURAMIC ACID KINASE"/>
    <property type="match status" value="1"/>
</dbReference>
<dbReference type="Pfam" id="PF03702">
    <property type="entry name" value="AnmK"/>
    <property type="match status" value="2"/>
</dbReference>
<dbReference type="Proteomes" id="UP001158576">
    <property type="component" value="Chromosome 2"/>
</dbReference>
<dbReference type="InterPro" id="IPR005338">
    <property type="entry name" value="Anhydro_N_Ac-Mur_kinase"/>
</dbReference>
<sequence>MIVMGIMTGTSVDGVVKNQFFILQKKLRKDVVIVDFKNADSNFEIKTTKVHQFPQVLQDDIKSLIAGERKSCEFISNTEEAYENLLIEIAGEYLPQYEIQLVAIHGQTIYHRPRTSKKPARTWQIGRGRRLASELGIPVACDTFFIQRKTSRRTRGTSYASRGKLDRIFRTGDNYAKYRRTSKFIFLRRVWVNRNFFGLDFDEDGRLAKEGTINDSHLSRLLEDPYFRLPHPKSTGREYFNKMMIKQLLDDVKANKSEKIATITALTTETIIKEVEKIGRSARFLKVFGGGARNTTIMNTLEKRLPHLKVSAAVSSDFREALGFAILGYRRWHRILSVTTTGASGPVLLGELYD</sequence>
<gene>
    <name evidence="1" type="ORF">OKIOD_LOCUS15017</name>
</gene>
<dbReference type="PANTHER" id="PTHR30605">
    <property type="entry name" value="ANHYDRO-N-ACETYLMURAMIC ACID KINASE"/>
    <property type="match status" value="1"/>
</dbReference>